<proteinExistence type="predicted"/>
<dbReference type="EMBL" id="JBANQN010000004">
    <property type="protein sequence ID" value="KAK6792464.1"/>
    <property type="molecule type" value="Genomic_DNA"/>
</dbReference>
<comment type="caution">
    <text evidence="1">The sequence shown here is derived from an EMBL/GenBank/DDBJ whole genome shotgun (WGS) entry which is preliminary data.</text>
</comment>
<accession>A0AAN8TRK7</accession>
<keyword evidence="2" id="KW-1185">Reference proteome</keyword>
<dbReference type="Proteomes" id="UP001371456">
    <property type="component" value="Unassembled WGS sequence"/>
</dbReference>
<organism evidence="1 2">
    <name type="scientific">Solanum bulbocastanum</name>
    <name type="common">Wild potato</name>
    <dbReference type="NCBI Taxonomy" id="147425"/>
    <lineage>
        <taxon>Eukaryota</taxon>
        <taxon>Viridiplantae</taxon>
        <taxon>Streptophyta</taxon>
        <taxon>Embryophyta</taxon>
        <taxon>Tracheophyta</taxon>
        <taxon>Spermatophyta</taxon>
        <taxon>Magnoliopsida</taxon>
        <taxon>eudicotyledons</taxon>
        <taxon>Gunneridae</taxon>
        <taxon>Pentapetalae</taxon>
        <taxon>asterids</taxon>
        <taxon>lamiids</taxon>
        <taxon>Solanales</taxon>
        <taxon>Solanaceae</taxon>
        <taxon>Solanoideae</taxon>
        <taxon>Solaneae</taxon>
        <taxon>Solanum</taxon>
    </lineage>
</organism>
<evidence type="ECO:0000313" key="1">
    <source>
        <dbReference type="EMBL" id="KAK6792464.1"/>
    </source>
</evidence>
<protein>
    <submittedName>
        <fullName evidence="1">Uncharacterized protein</fullName>
    </submittedName>
</protein>
<reference evidence="1 2" key="1">
    <citation type="submission" date="2024-02" db="EMBL/GenBank/DDBJ databases">
        <title>de novo genome assembly of Solanum bulbocastanum strain 11H21.</title>
        <authorList>
            <person name="Hosaka A.J."/>
        </authorList>
    </citation>
    <scope>NUCLEOTIDE SEQUENCE [LARGE SCALE GENOMIC DNA]</scope>
    <source>
        <tissue evidence="1">Young leaves</tissue>
    </source>
</reference>
<gene>
    <name evidence="1" type="ORF">RDI58_011545</name>
</gene>
<dbReference type="AlphaFoldDB" id="A0AAN8TRK7"/>
<dbReference type="Gene3D" id="3.40.50.2000">
    <property type="entry name" value="Glycogen Phosphorylase B"/>
    <property type="match status" value="1"/>
</dbReference>
<name>A0AAN8TRK7_SOLBU</name>
<sequence>MPSLIRATRDESGSTAVKFIIEEIMEKIPKFSALILNTFDTLESDVLQQNAAKFPVVNYTIYIALC</sequence>
<evidence type="ECO:0000313" key="2">
    <source>
        <dbReference type="Proteomes" id="UP001371456"/>
    </source>
</evidence>